<feature type="domain" description="HTH cro/C1-type" evidence="3">
    <location>
        <begin position="76"/>
        <end position="111"/>
    </location>
</feature>
<dbReference type="Proteomes" id="UP001595884">
    <property type="component" value="Unassembled WGS sequence"/>
</dbReference>
<dbReference type="InterPro" id="IPR001387">
    <property type="entry name" value="Cro/C1-type_HTH"/>
</dbReference>
<dbReference type="CDD" id="cd00093">
    <property type="entry name" value="HTH_XRE"/>
    <property type="match status" value="2"/>
</dbReference>
<proteinExistence type="predicted"/>
<evidence type="ECO:0000313" key="4">
    <source>
        <dbReference type="EMBL" id="MFC4718138.1"/>
    </source>
</evidence>
<evidence type="ECO:0000256" key="1">
    <source>
        <dbReference type="ARBA" id="ARBA00023125"/>
    </source>
</evidence>
<evidence type="ECO:0000259" key="3">
    <source>
        <dbReference type="PROSITE" id="PS50943"/>
    </source>
</evidence>
<name>A0ABV9MU23_9MICC</name>
<dbReference type="RefSeq" id="WP_346060379.1">
    <property type="nucleotide sequence ID" value="NZ_BAAAVQ010000124.1"/>
</dbReference>
<evidence type="ECO:0000313" key="5">
    <source>
        <dbReference type="Proteomes" id="UP001595884"/>
    </source>
</evidence>
<evidence type="ECO:0000256" key="2">
    <source>
        <dbReference type="SAM" id="MobiDB-lite"/>
    </source>
</evidence>
<accession>A0ABV9MU23</accession>
<organism evidence="4 5">
    <name type="scientific">Glutamicibacter bergerei</name>
    <dbReference type="NCBI Taxonomy" id="256702"/>
    <lineage>
        <taxon>Bacteria</taxon>
        <taxon>Bacillati</taxon>
        <taxon>Actinomycetota</taxon>
        <taxon>Actinomycetes</taxon>
        <taxon>Micrococcales</taxon>
        <taxon>Micrococcaceae</taxon>
        <taxon>Glutamicibacter</taxon>
    </lineage>
</organism>
<gene>
    <name evidence="4" type="ORF">ACFO7V_18645</name>
</gene>
<reference evidence="5" key="1">
    <citation type="journal article" date="2019" name="Int. J. Syst. Evol. Microbiol.">
        <title>The Global Catalogue of Microorganisms (GCM) 10K type strain sequencing project: providing services to taxonomists for standard genome sequencing and annotation.</title>
        <authorList>
            <consortium name="The Broad Institute Genomics Platform"/>
            <consortium name="The Broad Institute Genome Sequencing Center for Infectious Disease"/>
            <person name="Wu L."/>
            <person name="Ma J."/>
        </authorList>
    </citation>
    <scope>NUCLEOTIDE SEQUENCE [LARGE SCALE GENOMIC DNA]</scope>
    <source>
        <strain evidence="5">CGMCC 1.12849</strain>
    </source>
</reference>
<dbReference type="Gene3D" id="1.10.260.40">
    <property type="entry name" value="lambda repressor-like DNA-binding domains"/>
    <property type="match status" value="2"/>
</dbReference>
<keyword evidence="1" id="KW-0238">DNA-binding</keyword>
<comment type="caution">
    <text evidence="4">The sequence shown here is derived from an EMBL/GenBank/DDBJ whole genome shotgun (WGS) entry which is preliminary data.</text>
</comment>
<keyword evidence="5" id="KW-1185">Reference proteome</keyword>
<sequence>MPKTPAVISPAGLRELRLKRGLSMAAAADLIGVSKNTIQTWEAGNSRPVAHRLHWIARAYQVRIEDLLTDSPTDSLAARRSQAGLLQKDVARALGVSVARYGAVERRSTEPPESWRETLDKLLGDS</sequence>
<protein>
    <submittedName>
        <fullName evidence="4">Helix-turn-helix domain-containing protein</fullName>
    </submittedName>
</protein>
<dbReference type="SMART" id="SM00530">
    <property type="entry name" value="HTH_XRE"/>
    <property type="match status" value="2"/>
</dbReference>
<dbReference type="PROSITE" id="PS50943">
    <property type="entry name" value="HTH_CROC1"/>
    <property type="match status" value="2"/>
</dbReference>
<dbReference type="InterPro" id="IPR010982">
    <property type="entry name" value="Lambda_DNA-bd_dom_sf"/>
</dbReference>
<feature type="region of interest" description="Disordered" evidence="2">
    <location>
        <begin position="105"/>
        <end position="126"/>
    </location>
</feature>
<dbReference type="Pfam" id="PF13560">
    <property type="entry name" value="HTH_31"/>
    <property type="match status" value="1"/>
</dbReference>
<dbReference type="PANTHER" id="PTHR46558:SF11">
    <property type="entry name" value="HTH-TYPE TRANSCRIPTIONAL REGULATOR XRE"/>
    <property type="match status" value="1"/>
</dbReference>
<dbReference type="EMBL" id="JBHSHE010000116">
    <property type="protein sequence ID" value="MFC4718138.1"/>
    <property type="molecule type" value="Genomic_DNA"/>
</dbReference>
<dbReference type="Pfam" id="PF01381">
    <property type="entry name" value="HTH_3"/>
    <property type="match status" value="1"/>
</dbReference>
<dbReference type="PANTHER" id="PTHR46558">
    <property type="entry name" value="TRACRIPTIONAL REGULATORY PROTEIN-RELATED-RELATED"/>
    <property type="match status" value="1"/>
</dbReference>
<feature type="domain" description="HTH cro/C1-type" evidence="3">
    <location>
        <begin position="13"/>
        <end position="67"/>
    </location>
</feature>
<dbReference type="SUPFAM" id="SSF47413">
    <property type="entry name" value="lambda repressor-like DNA-binding domains"/>
    <property type="match status" value="2"/>
</dbReference>